<reference evidence="9" key="3">
    <citation type="submission" date="2022-06" db="EMBL/GenBank/DDBJ databases">
        <title>Resources to Facilitate Use of the Altered Schaedler Flora (ASF) Mouse Model to Study Microbiome Function.</title>
        <authorList>
            <person name="Proctor A."/>
            <person name="Parvinroo S."/>
            <person name="Richie T."/>
            <person name="Jia X."/>
            <person name="Lee S.T.M."/>
            <person name="Karp P.D."/>
            <person name="Paley S."/>
            <person name="Kostic A.D."/>
            <person name="Pierre J.F."/>
            <person name="Wannemuehler M.J."/>
            <person name="Phillips G.J."/>
        </authorList>
    </citation>
    <scope>NUCLEOTIDE SEQUENCE</scope>
    <source>
        <strain evidence="9">ASF457</strain>
    </source>
</reference>
<evidence type="ECO:0000313" key="10">
    <source>
        <dbReference type="Proteomes" id="UP000017429"/>
    </source>
</evidence>
<keyword evidence="6" id="KW-0406">Ion transport</keyword>
<evidence type="ECO:0000256" key="4">
    <source>
        <dbReference type="ARBA" id="ARBA00022692"/>
    </source>
</evidence>
<evidence type="ECO:0000313" key="9">
    <source>
        <dbReference type="EMBL" id="USF24474.1"/>
    </source>
</evidence>
<evidence type="ECO:0000259" key="8">
    <source>
        <dbReference type="Pfam" id="PF00999"/>
    </source>
</evidence>
<evidence type="ECO:0000256" key="6">
    <source>
        <dbReference type="ARBA" id="ARBA00023065"/>
    </source>
</evidence>
<dbReference type="PANTHER" id="PTHR43562">
    <property type="entry name" value="NAPA-TYPE SODIUM/HYDROGEN ANTIPORTER"/>
    <property type="match status" value="1"/>
</dbReference>
<dbReference type="KEGG" id="msch:N508_001560"/>
<sequence>MTEHEALFLFLMAIGAFFMPFISKRLLLPAAVGEIIYGIVIVSVLPHGENQLEMVEYFSALGFLILMYLAGLEIDFDRFRDLSRKEFLLYVSVFIPVAVVAWYLSFYLNLHWSFAIIFFTSGIGLLFPVLRDTELIKTDFGQKLLIITMIGEILTLAGLTIFTIISKYGYTINSARQILYLAVFFIVIYLFMKILKVALWWKPNLQSVFLEVGNTTETGMRANFVILFAFVAFAAVLEIAFVVGAFVGGMMFALVFAGRDGVLDKLGGVGYGFFIPIFFISVGMRVTFDDFLQKDVILLALLIITSLFLSKAAGTILLLFSSIPKQKLLLVATGLSFPLTMLVVVSSIFYDLELIDKMQTSAVLLASMISAIIFPWIFKAFAAVIMPDEDVR</sequence>
<keyword evidence="4" id="KW-0812">Transmembrane</keyword>
<reference evidence="9" key="1">
    <citation type="journal article" date="2014" name="Genome Announc.">
        <title>Draft genome sequences of the altered schaedler flora, a defined bacterial community from gnotobiotic mice.</title>
        <authorList>
            <person name="Wannemuehler M.J."/>
            <person name="Overstreet A.M."/>
            <person name="Ward D.V."/>
            <person name="Phillips G.J."/>
        </authorList>
    </citation>
    <scope>NUCLEOTIDE SEQUENCE</scope>
    <source>
        <strain evidence="9">ASF457</strain>
    </source>
</reference>
<dbReference type="RefSeq" id="WP_023275853.1">
    <property type="nucleotide sequence ID" value="NZ_CP097562.1"/>
</dbReference>
<feature type="domain" description="Cation/H+ exchanger transmembrane" evidence="8">
    <location>
        <begin position="15"/>
        <end position="380"/>
    </location>
</feature>
<keyword evidence="7" id="KW-0472">Membrane</keyword>
<dbReference type="Proteomes" id="UP000017429">
    <property type="component" value="Chromosome"/>
</dbReference>
<evidence type="ECO:0000256" key="1">
    <source>
        <dbReference type="ARBA" id="ARBA00004141"/>
    </source>
</evidence>
<dbReference type="GO" id="GO:1902600">
    <property type="term" value="P:proton transmembrane transport"/>
    <property type="evidence" value="ECO:0007669"/>
    <property type="project" value="InterPro"/>
</dbReference>
<accession>V2PZA0</accession>
<gene>
    <name evidence="9" type="ORF">N508_001560</name>
</gene>
<dbReference type="PANTHER" id="PTHR43562:SF1">
    <property type="entry name" value="NA(+)_H(+) ANTIPORTER YJBQ-RELATED"/>
    <property type="match status" value="1"/>
</dbReference>
<dbReference type="GO" id="GO:0016020">
    <property type="term" value="C:membrane"/>
    <property type="evidence" value="ECO:0007669"/>
    <property type="project" value="UniProtKB-SubCell"/>
</dbReference>
<evidence type="ECO:0000256" key="5">
    <source>
        <dbReference type="ARBA" id="ARBA00022989"/>
    </source>
</evidence>
<dbReference type="InterPro" id="IPR006153">
    <property type="entry name" value="Cation/H_exchanger_TM"/>
</dbReference>
<protein>
    <recommendedName>
        <fullName evidence="8">Cation/H+ exchanger transmembrane domain-containing protein</fullName>
    </recommendedName>
</protein>
<name>V2PZA0_9BACT</name>
<dbReference type="InterPro" id="IPR038770">
    <property type="entry name" value="Na+/solute_symporter_sf"/>
</dbReference>
<dbReference type="Pfam" id="PF00999">
    <property type="entry name" value="Na_H_Exchanger"/>
    <property type="match status" value="1"/>
</dbReference>
<evidence type="ECO:0000256" key="2">
    <source>
        <dbReference type="ARBA" id="ARBA00022448"/>
    </source>
</evidence>
<evidence type="ECO:0000256" key="7">
    <source>
        <dbReference type="ARBA" id="ARBA00023136"/>
    </source>
</evidence>
<comment type="subcellular location">
    <subcellularLocation>
        <location evidence="1">Membrane</location>
        <topology evidence="1">Multi-pass membrane protein</topology>
    </subcellularLocation>
</comment>
<dbReference type="eggNOG" id="COG0475">
    <property type="taxonomic scope" value="Bacteria"/>
</dbReference>
<organism evidence="9 10">
    <name type="scientific">Mucispirillum schaedleri ASF457</name>
    <dbReference type="NCBI Taxonomy" id="1379858"/>
    <lineage>
        <taxon>Bacteria</taxon>
        <taxon>Pseudomonadati</taxon>
        <taxon>Deferribacterota</taxon>
        <taxon>Deferribacteres</taxon>
        <taxon>Deferribacterales</taxon>
        <taxon>Mucispirillaceae</taxon>
        <taxon>Mucispirillum</taxon>
    </lineage>
</organism>
<keyword evidence="2" id="KW-0813">Transport</keyword>
<dbReference type="EMBL" id="CP097562">
    <property type="protein sequence ID" value="USF24474.1"/>
    <property type="molecule type" value="Genomic_DNA"/>
</dbReference>
<dbReference type="Gene3D" id="1.20.1530.20">
    <property type="match status" value="1"/>
</dbReference>
<keyword evidence="3" id="KW-0050">Antiport</keyword>
<proteinExistence type="predicted"/>
<dbReference type="GO" id="GO:0015297">
    <property type="term" value="F:antiporter activity"/>
    <property type="evidence" value="ECO:0007669"/>
    <property type="project" value="UniProtKB-KW"/>
</dbReference>
<keyword evidence="5" id="KW-1133">Transmembrane helix</keyword>
<evidence type="ECO:0000256" key="3">
    <source>
        <dbReference type="ARBA" id="ARBA00022449"/>
    </source>
</evidence>
<dbReference type="AlphaFoldDB" id="V2PZA0"/>
<reference evidence="9" key="2">
    <citation type="submission" date="2022-05" db="EMBL/GenBank/DDBJ databases">
        <authorList>
            <person name="Proctor A.L."/>
            <person name="Phillips G.J."/>
            <person name="Wannemuehler M.J."/>
        </authorList>
    </citation>
    <scope>NUCLEOTIDE SEQUENCE</scope>
    <source>
        <strain evidence="9">ASF457</strain>
    </source>
</reference>
<keyword evidence="10" id="KW-1185">Reference proteome</keyword>